<dbReference type="CDD" id="cd03136">
    <property type="entry name" value="GATase1_AraC_ArgR_like"/>
    <property type="match status" value="1"/>
</dbReference>
<keyword evidence="1" id="KW-0805">Transcription regulation</keyword>
<dbReference type="Gene3D" id="3.40.50.880">
    <property type="match status" value="1"/>
</dbReference>
<proteinExistence type="predicted"/>
<dbReference type="EMBL" id="JAFVMH010000002">
    <property type="protein sequence ID" value="MBO1324958.1"/>
    <property type="molecule type" value="Genomic_DNA"/>
</dbReference>
<evidence type="ECO:0000259" key="5">
    <source>
        <dbReference type="PROSITE" id="PS01124"/>
    </source>
</evidence>
<dbReference type="Pfam" id="PF12833">
    <property type="entry name" value="HTH_18"/>
    <property type="match status" value="1"/>
</dbReference>
<dbReference type="AlphaFoldDB" id="A0A939HIC1"/>
<gene>
    <name evidence="6" type="ORF">J2D77_07325</name>
</gene>
<organism evidence="6 7">
    <name type="scientific">Acetobacter garciniae</name>
    <dbReference type="NCBI Taxonomy" id="2817435"/>
    <lineage>
        <taxon>Bacteria</taxon>
        <taxon>Pseudomonadati</taxon>
        <taxon>Pseudomonadota</taxon>
        <taxon>Alphaproteobacteria</taxon>
        <taxon>Acetobacterales</taxon>
        <taxon>Acetobacteraceae</taxon>
        <taxon>Acetobacter</taxon>
    </lineage>
</organism>
<dbReference type="InterPro" id="IPR009057">
    <property type="entry name" value="Homeodomain-like_sf"/>
</dbReference>
<dbReference type="SUPFAM" id="SSF52317">
    <property type="entry name" value="Class I glutamine amidotransferase-like"/>
    <property type="match status" value="1"/>
</dbReference>
<dbReference type="Proteomes" id="UP000664073">
    <property type="component" value="Unassembled WGS sequence"/>
</dbReference>
<evidence type="ECO:0000256" key="2">
    <source>
        <dbReference type="ARBA" id="ARBA00023125"/>
    </source>
</evidence>
<dbReference type="InterPro" id="IPR018062">
    <property type="entry name" value="HTH_AraC-typ_CS"/>
</dbReference>
<dbReference type="PROSITE" id="PS00041">
    <property type="entry name" value="HTH_ARAC_FAMILY_1"/>
    <property type="match status" value="1"/>
</dbReference>
<dbReference type="InterPro" id="IPR052158">
    <property type="entry name" value="INH-QAR"/>
</dbReference>
<evidence type="ECO:0000256" key="1">
    <source>
        <dbReference type="ARBA" id="ARBA00023015"/>
    </source>
</evidence>
<dbReference type="InterPro" id="IPR029062">
    <property type="entry name" value="Class_I_gatase-like"/>
</dbReference>
<dbReference type="PANTHER" id="PTHR43130">
    <property type="entry name" value="ARAC-FAMILY TRANSCRIPTIONAL REGULATOR"/>
    <property type="match status" value="1"/>
</dbReference>
<reference evidence="6" key="1">
    <citation type="submission" date="2021-03" db="EMBL/GenBank/DDBJ databases">
        <title>The complete genome sequence of Acetobacter sp. TBRC 12339.</title>
        <authorList>
            <person name="Charoenyingcharoen P."/>
            <person name="Yukphan P."/>
        </authorList>
    </citation>
    <scope>NUCLEOTIDE SEQUENCE</scope>
    <source>
        <strain evidence="6">TBRC 12339</strain>
    </source>
</reference>
<feature type="signal peptide" evidence="4">
    <location>
        <begin position="1"/>
        <end position="21"/>
    </location>
</feature>
<comment type="caution">
    <text evidence="6">The sequence shown here is derived from an EMBL/GenBank/DDBJ whole genome shotgun (WGS) entry which is preliminary data.</text>
</comment>
<dbReference type="Gene3D" id="1.10.10.60">
    <property type="entry name" value="Homeodomain-like"/>
    <property type="match status" value="1"/>
</dbReference>
<keyword evidence="3" id="KW-0804">Transcription</keyword>
<evidence type="ECO:0000256" key="4">
    <source>
        <dbReference type="SAM" id="SignalP"/>
    </source>
</evidence>
<dbReference type="PRINTS" id="PR00032">
    <property type="entry name" value="HTHARAC"/>
</dbReference>
<evidence type="ECO:0000256" key="3">
    <source>
        <dbReference type="ARBA" id="ARBA00023163"/>
    </source>
</evidence>
<dbReference type="GO" id="GO:0043565">
    <property type="term" value="F:sequence-specific DNA binding"/>
    <property type="evidence" value="ECO:0007669"/>
    <property type="project" value="InterPro"/>
</dbReference>
<protein>
    <submittedName>
        <fullName evidence="6">GlxA family transcriptional regulator</fullName>
    </submittedName>
</protein>
<dbReference type="GO" id="GO:0003700">
    <property type="term" value="F:DNA-binding transcription factor activity"/>
    <property type="evidence" value="ECO:0007669"/>
    <property type="project" value="InterPro"/>
</dbReference>
<keyword evidence="4" id="KW-0732">Signal</keyword>
<keyword evidence="2" id="KW-0238">DNA-binding</keyword>
<dbReference type="PROSITE" id="PS01124">
    <property type="entry name" value="HTH_ARAC_FAMILY_2"/>
    <property type="match status" value="1"/>
</dbReference>
<dbReference type="InterPro" id="IPR018060">
    <property type="entry name" value="HTH_AraC"/>
</dbReference>
<dbReference type="SUPFAM" id="SSF46689">
    <property type="entry name" value="Homeodomain-like"/>
    <property type="match status" value="2"/>
</dbReference>
<accession>A0A939HIC1</accession>
<feature type="chain" id="PRO_5038058537" evidence="4">
    <location>
        <begin position="22"/>
        <end position="318"/>
    </location>
</feature>
<dbReference type="InterPro" id="IPR020449">
    <property type="entry name" value="Tscrpt_reg_AraC-type_HTH"/>
</dbReference>
<feature type="domain" description="HTH araC/xylS-type" evidence="5">
    <location>
        <begin position="219"/>
        <end position="317"/>
    </location>
</feature>
<sequence length="318" mass="35011">MTCRIGFLLISRFSALGFLCAAEPLRVANRMAGEVLYQWEILSLDGKPVMASNAMQMEAARSLASAAGADAQPLDWLVICAGFSPLAGLARTHDRTLRMLARRGVQIGGIDTGAFLLARAGLGRETPMTMHWEALPAFVEAFPDWTVSQELFEDHGAVFTGAGGTASIDLMLARIATLRGAGFARLVSEQFIHTVIRRSDAAQKAPLRARSAAHNRRLARVLALMERTTDRRLGVEELTEIACCSERHLERMFHHEFGRGMVAHHRKLRLAKARTMLRETDMMVTEIATATGFENRSSFSRAYRDAFGISPGGDRIEP</sequence>
<evidence type="ECO:0000313" key="7">
    <source>
        <dbReference type="Proteomes" id="UP000664073"/>
    </source>
</evidence>
<keyword evidence="7" id="KW-1185">Reference proteome</keyword>
<dbReference type="PANTHER" id="PTHR43130:SF3">
    <property type="entry name" value="HTH-TYPE TRANSCRIPTIONAL REGULATOR RV1931C"/>
    <property type="match status" value="1"/>
</dbReference>
<dbReference type="RefSeq" id="WP_207845580.1">
    <property type="nucleotide sequence ID" value="NZ_JAFVMH010000002.1"/>
</dbReference>
<dbReference type="SMART" id="SM00342">
    <property type="entry name" value="HTH_ARAC"/>
    <property type="match status" value="1"/>
</dbReference>
<evidence type="ECO:0000313" key="6">
    <source>
        <dbReference type="EMBL" id="MBO1324958.1"/>
    </source>
</evidence>
<name>A0A939HIC1_9PROT</name>